<dbReference type="RefSeq" id="YP_010245870.1">
    <property type="nucleotide sequence ID" value="NC_060131.1"/>
</dbReference>
<dbReference type="GeneID" id="70080389"/>
<dbReference type="EMBL" id="MH651182">
    <property type="protein sequence ID" value="AXQ64386.1"/>
    <property type="molecule type" value="Genomic_DNA"/>
</dbReference>
<keyword evidence="2" id="KW-1185">Reference proteome</keyword>
<name>A0A385DY58_9CAUD</name>
<dbReference type="KEGG" id="vg:70080389"/>
<evidence type="ECO:0000313" key="2">
    <source>
        <dbReference type="Proteomes" id="UP000261731"/>
    </source>
</evidence>
<proteinExistence type="predicted"/>
<reference evidence="1 2" key="1">
    <citation type="submission" date="2018-07" db="EMBL/GenBank/DDBJ databases">
        <authorList>
            <person name="Bragdon E."/>
            <person name="Orellana H."/>
            <person name="Sterchele H."/>
            <person name="Molloy S.D."/>
            <person name="Garlena R.A."/>
            <person name="Russell D.A."/>
            <person name="Pope W.H."/>
            <person name="Jacobs-Sera D."/>
            <person name="Hatfull G.F."/>
        </authorList>
    </citation>
    <scope>NUCLEOTIDE SEQUENCE [LARGE SCALE GENOMIC DNA]</scope>
</reference>
<organism evidence="1 2">
    <name type="scientific">Gordonia phage Neville</name>
    <dbReference type="NCBI Taxonomy" id="2301693"/>
    <lineage>
        <taxon>Viruses</taxon>
        <taxon>Duplodnaviria</taxon>
        <taxon>Heunggongvirae</taxon>
        <taxon>Uroviricota</taxon>
        <taxon>Caudoviricetes</taxon>
        <taxon>Deeyouvirinae</taxon>
        <taxon>Nevillevirus</taxon>
        <taxon>Nevillevirus neville</taxon>
    </lineage>
</organism>
<dbReference type="Proteomes" id="UP000261731">
    <property type="component" value="Segment"/>
</dbReference>
<dbReference type="Pfam" id="PF25310">
    <property type="entry name" value="VG15"/>
    <property type="match status" value="1"/>
</dbReference>
<sequence>MATDQKRQAEDYDSIWELIAAYLMLKHRRKQEEIAEDVRAGVIRTYRRLDFTDLDNSQLWWVDGTLPTLQKGFEASQKATVSFLKDYRALRVQQLGLDEAPRPNIVTARQAATTAAIARTRPTGIAPEFNQGQAAARLLATGPARVKKAMPAPADQAMAKGLKGALGSAVQVAMQGGREVALQEVREDRLITGYQRITDSDPCYFCALLAANGPFTTRSYQNNRAFNVNRRTGEAFAPNAAFAVTGEPEGIAKVHDHCCCVLVPVYEGEFQKTEAARVGASLWEEASESDSSLNTYRRLYESLRRESGPIRDPEPDIRSALTLIGDDADLQPWAKVLAA</sequence>
<dbReference type="InterPro" id="IPR057369">
    <property type="entry name" value="VG15"/>
</dbReference>
<protein>
    <submittedName>
        <fullName evidence="1">MuF-like minor capsid protein</fullName>
    </submittedName>
</protein>
<gene>
    <name evidence="1" type="primary">14</name>
    <name evidence="1" type="ORF">SEA_NEVILLE_14</name>
</gene>
<evidence type="ECO:0000313" key="1">
    <source>
        <dbReference type="EMBL" id="AXQ64386.1"/>
    </source>
</evidence>
<accession>A0A385DY58</accession>